<evidence type="ECO:0000256" key="1">
    <source>
        <dbReference type="SAM" id="SignalP"/>
    </source>
</evidence>
<protein>
    <recommendedName>
        <fullName evidence="4">Phosphatidylglycerol/phosphatidylinositol transfer protein</fullName>
    </recommendedName>
</protein>
<reference evidence="2 3" key="1">
    <citation type="journal article" date="2016" name="Genome Biol. Evol.">
        <title>Divergent and convergent evolution of fungal pathogenicity.</title>
        <authorList>
            <person name="Shang Y."/>
            <person name="Xiao G."/>
            <person name="Zheng P."/>
            <person name="Cen K."/>
            <person name="Zhan S."/>
            <person name="Wang C."/>
        </authorList>
    </citation>
    <scope>NUCLEOTIDE SEQUENCE [LARGE SCALE GENOMIC DNA]</scope>
    <source>
        <strain evidence="2 3">RCEF 2490</strain>
    </source>
</reference>
<name>A0A166P4F1_9HYPO</name>
<evidence type="ECO:0008006" key="4">
    <source>
        <dbReference type="Google" id="ProtNLM"/>
    </source>
</evidence>
<keyword evidence="3" id="KW-1185">Reference proteome</keyword>
<dbReference type="EMBL" id="AZGY01000011">
    <property type="protein sequence ID" value="KZZ94390.1"/>
    <property type="molecule type" value="Genomic_DNA"/>
</dbReference>
<keyword evidence="1" id="KW-0732">Signal</keyword>
<evidence type="ECO:0000313" key="2">
    <source>
        <dbReference type="EMBL" id="KZZ94390.1"/>
    </source>
</evidence>
<dbReference type="InterPro" id="IPR045469">
    <property type="entry name" value="Nis1"/>
</dbReference>
<accession>A0A166P4F1</accession>
<comment type="caution">
    <text evidence="2">The sequence shown here is derived from an EMBL/GenBank/DDBJ whole genome shotgun (WGS) entry which is preliminary data.</text>
</comment>
<feature type="signal peptide" evidence="1">
    <location>
        <begin position="1"/>
        <end position="19"/>
    </location>
</feature>
<evidence type="ECO:0000313" key="3">
    <source>
        <dbReference type="Proteomes" id="UP000078544"/>
    </source>
</evidence>
<organism evidence="2 3">
    <name type="scientific">Moelleriella libera RCEF 2490</name>
    <dbReference type="NCBI Taxonomy" id="1081109"/>
    <lineage>
        <taxon>Eukaryota</taxon>
        <taxon>Fungi</taxon>
        <taxon>Dikarya</taxon>
        <taxon>Ascomycota</taxon>
        <taxon>Pezizomycotina</taxon>
        <taxon>Sordariomycetes</taxon>
        <taxon>Hypocreomycetidae</taxon>
        <taxon>Hypocreales</taxon>
        <taxon>Clavicipitaceae</taxon>
        <taxon>Moelleriella</taxon>
    </lineage>
</organism>
<dbReference type="Proteomes" id="UP000078544">
    <property type="component" value="Unassembled WGS sequence"/>
</dbReference>
<dbReference type="OrthoDB" id="2841294at2759"/>
<sequence length="138" mass="14365">MFKLGAVLAALAASTAVSAQSIEFKSPRPGTTVHRERQTVLTVQTPNNGTAVQEVSLVLSILPCPDDSCLDAGQNLGTLLYTGPFAPTGQPTPQQAFNVTIPAAFPVGPAELLATHFVLRGDGHAPYVQIGGEIVFVV</sequence>
<gene>
    <name evidence="2" type="ORF">AAL_05357</name>
</gene>
<proteinExistence type="predicted"/>
<dbReference type="Pfam" id="PF19271">
    <property type="entry name" value="Nis1"/>
    <property type="match status" value="1"/>
</dbReference>
<dbReference type="AlphaFoldDB" id="A0A166P4F1"/>
<feature type="chain" id="PRO_5007878125" description="Phosphatidylglycerol/phosphatidylinositol transfer protein" evidence="1">
    <location>
        <begin position="20"/>
        <end position="138"/>
    </location>
</feature>